<evidence type="ECO:0000259" key="1">
    <source>
        <dbReference type="PROSITE" id="PS51664"/>
    </source>
</evidence>
<dbReference type="AlphaFoldDB" id="A0AAE3TDY8"/>
<dbReference type="Proteomes" id="UP001144110">
    <property type="component" value="Unassembled WGS sequence"/>
</dbReference>
<evidence type="ECO:0000313" key="3">
    <source>
        <dbReference type="Proteomes" id="UP001144110"/>
    </source>
</evidence>
<keyword evidence="2" id="KW-0689">Ribosomal protein</keyword>
<gene>
    <name evidence="2" type="ORF">OD816_000699</name>
</gene>
<name>A0AAE3TDY8_9BACT</name>
<dbReference type="Gene3D" id="1.25.40.10">
    <property type="entry name" value="Tetratricopeptide repeat domain"/>
    <property type="match status" value="1"/>
</dbReference>
<dbReference type="SUPFAM" id="SSF48452">
    <property type="entry name" value="TPR-like"/>
    <property type="match status" value="1"/>
</dbReference>
<sequence>MLKTCLKKYTYAQEKACSPSETVEKALKKLYSTEKSILKEISRIDNLDRIGVPVYMCKVDKDIAKSLGVGDTFGKGITSEQAKASALMELVERYSNFSFLLNNHFLIDFYENLKDKAISIGNLLLSLSDVFREERFIERLKKIPLKWTEAYDFIERRKILFPLQWFYRIYGTTGWAAGNTLEEATLQALCEIIERHCISKVIEERLKVANIEIDSIENPLVKDIIKKILSSGIEIFIKDISLDLEIPTVGVIAYDPLAPTPTLKVYGAAGTHPNPNVALIRALTELIQHRAQVLYRELILNKSGGPTYCFLKFKDLGDAKFLIKGEKISFGDLPSFSHSDFKIEIEYILDKLFNKGFKTYLIETTHPVLEIPSVIVAVPGARLNRPSTKLHPYLLIARQLMDIGKYEDAFFYIEETFKEAPSYKRLPQILSQAAMCAKMIKDYKKSLMYYKSLIEIYPKILQSKKFVNDFFKIMEEVEKV</sequence>
<protein>
    <submittedName>
        <fullName evidence="2">Ribosomal protein S12 methylthiotransferase accessory factor YcaO</fullName>
    </submittedName>
</protein>
<reference evidence="2" key="1">
    <citation type="submission" date="2022-11" db="EMBL/GenBank/DDBJ databases">
        <title>Candidatus Alkanophaga archaea from heated hydrothermal vent sediment oxidize petroleum alkanes.</title>
        <authorList>
            <person name="Zehnle H."/>
            <person name="Laso-Perez R."/>
            <person name="Lipp J."/>
            <person name="Teske A."/>
            <person name="Wegener G."/>
        </authorList>
    </citation>
    <scope>NUCLEOTIDE SEQUENCE</scope>
    <source>
        <strain evidence="2">MCA70</strain>
    </source>
</reference>
<dbReference type="Gene3D" id="3.30.40.250">
    <property type="match status" value="1"/>
</dbReference>
<dbReference type="InterPro" id="IPR011990">
    <property type="entry name" value="TPR-like_helical_dom_sf"/>
</dbReference>
<proteinExistence type="predicted"/>
<keyword evidence="2" id="KW-0687">Ribonucleoprotein</keyword>
<dbReference type="NCBIfam" id="TIGR00702">
    <property type="entry name" value="YcaO-type kinase domain"/>
    <property type="match status" value="1"/>
</dbReference>
<dbReference type="PANTHER" id="PTHR37809:SF1">
    <property type="entry name" value="RIBOSOMAL PROTEIN S12 METHYLTHIOTRANSFERASE ACCESSORY FACTOR YCAO"/>
    <property type="match status" value="1"/>
</dbReference>
<dbReference type="InterPro" id="IPR003776">
    <property type="entry name" value="YcaO-like_dom"/>
</dbReference>
<accession>A0AAE3TDY8</accession>
<organism evidence="2 3">
    <name type="scientific">Candidatus Thermodesulfobacterium syntrophicum</name>
    <dbReference type="NCBI Taxonomy" id="3060442"/>
    <lineage>
        <taxon>Bacteria</taxon>
        <taxon>Pseudomonadati</taxon>
        <taxon>Thermodesulfobacteriota</taxon>
        <taxon>Thermodesulfobacteria</taxon>
        <taxon>Thermodesulfobacteriales</taxon>
        <taxon>Thermodesulfobacteriaceae</taxon>
        <taxon>Thermodesulfobacterium</taxon>
    </lineage>
</organism>
<dbReference type="PROSITE" id="PS51664">
    <property type="entry name" value="YCAO"/>
    <property type="match status" value="1"/>
</dbReference>
<dbReference type="Gene3D" id="3.30.1330.230">
    <property type="match status" value="1"/>
</dbReference>
<comment type="caution">
    <text evidence="2">The sequence shown here is derived from an EMBL/GenBank/DDBJ whole genome shotgun (WGS) entry which is preliminary data.</text>
</comment>
<dbReference type="Pfam" id="PF02624">
    <property type="entry name" value="YcaO"/>
    <property type="match status" value="1"/>
</dbReference>
<dbReference type="Gene3D" id="3.30.160.660">
    <property type="match status" value="1"/>
</dbReference>
<dbReference type="GO" id="GO:0005840">
    <property type="term" value="C:ribosome"/>
    <property type="evidence" value="ECO:0007669"/>
    <property type="project" value="UniProtKB-KW"/>
</dbReference>
<dbReference type="PANTHER" id="PTHR37809">
    <property type="entry name" value="RIBOSOMAL PROTEIN S12 METHYLTHIOTRANSFERASE ACCESSORY FACTOR YCAO"/>
    <property type="match status" value="1"/>
</dbReference>
<feature type="domain" description="YcaO" evidence="1">
    <location>
        <begin position="74"/>
        <end position="427"/>
    </location>
</feature>
<evidence type="ECO:0000313" key="2">
    <source>
        <dbReference type="EMBL" id="MDF2953454.1"/>
    </source>
</evidence>
<dbReference type="EMBL" id="JAPHEG010000003">
    <property type="protein sequence ID" value="MDF2953454.1"/>
    <property type="molecule type" value="Genomic_DNA"/>
</dbReference>